<dbReference type="InterPro" id="IPR036652">
    <property type="entry name" value="YjeF_N_dom_sf"/>
</dbReference>
<feature type="binding site" evidence="18">
    <location>
        <position position="64"/>
    </location>
    <ligand>
        <name>K(+)</name>
        <dbReference type="ChEBI" id="CHEBI:29103"/>
    </ligand>
</feature>
<evidence type="ECO:0000256" key="6">
    <source>
        <dbReference type="ARBA" id="ARBA00022741"/>
    </source>
</evidence>
<dbReference type="InterPro" id="IPR029056">
    <property type="entry name" value="Ribokinase-like"/>
</dbReference>
<dbReference type="Pfam" id="PF03853">
    <property type="entry name" value="YjeF_N"/>
    <property type="match status" value="1"/>
</dbReference>
<dbReference type="PROSITE" id="PS51385">
    <property type="entry name" value="YJEF_N"/>
    <property type="match status" value="1"/>
</dbReference>
<evidence type="ECO:0000256" key="5">
    <source>
        <dbReference type="ARBA" id="ARBA00022723"/>
    </source>
</evidence>
<reference evidence="22 23" key="1">
    <citation type="submission" date="2020-01" db="EMBL/GenBank/DDBJ databases">
        <title>Anaeroalcalibacter tamaniensis gen. nov., sp. nov., moderately halophilic strictly anaerobic fermenter bacterium from mud volcano of Taman peninsula.</title>
        <authorList>
            <person name="Frolova A."/>
            <person name="Merkel A.Y."/>
            <person name="Slobodkin A.I."/>
        </authorList>
    </citation>
    <scope>NUCLEOTIDE SEQUENCE [LARGE SCALE GENOMIC DNA]</scope>
    <source>
        <strain evidence="22 23">F-3ap</strain>
    </source>
</reference>
<dbReference type="PROSITE" id="PS51383">
    <property type="entry name" value="YJEF_C_3"/>
    <property type="match status" value="1"/>
</dbReference>
<comment type="similarity">
    <text evidence="3 19">In the N-terminal section; belongs to the NnrE/AIBP family.</text>
</comment>
<keyword evidence="7 17" id="KW-0067">ATP-binding</keyword>
<keyword evidence="23" id="KW-1185">Reference proteome</keyword>
<dbReference type="GO" id="GO:0005524">
    <property type="term" value="F:ATP binding"/>
    <property type="evidence" value="ECO:0007669"/>
    <property type="project" value="UniProtKB-UniRule"/>
</dbReference>
<keyword evidence="5 18" id="KW-0479">Metal-binding</keyword>
<dbReference type="PIRSF" id="PIRSF017184">
    <property type="entry name" value="Nnr"/>
    <property type="match status" value="1"/>
</dbReference>
<dbReference type="GO" id="GO:0046496">
    <property type="term" value="P:nicotinamide nucleotide metabolic process"/>
    <property type="evidence" value="ECO:0007669"/>
    <property type="project" value="UniProtKB-UniRule"/>
</dbReference>
<comment type="similarity">
    <text evidence="18">Belongs to the NnrE/AIBP family.</text>
</comment>
<feature type="domain" description="YjeF C-terminal" evidence="20">
    <location>
        <begin position="235"/>
        <end position="516"/>
    </location>
</feature>
<keyword evidence="8 17" id="KW-0521">NADP</keyword>
<comment type="catalytic activity">
    <reaction evidence="2 18 19">
        <text>(6R)-NADPHX = (6S)-NADPHX</text>
        <dbReference type="Rhea" id="RHEA:32227"/>
        <dbReference type="ChEBI" id="CHEBI:64076"/>
        <dbReference type="ChEBI" id="CHEBI:64077"/>
        <dbReference type="EC" id="5.1.99.6"/>
    </reaction>
</comment>
<comment type="catalytic activity">
    <reaction evidence="1 18 19">
        <text>(6R)-NADHX = (6S)-NADHX</text>
        <dbReference type="Rhea" id="RHEA:32215"/>
        <dbReference type="ChEBI" id="CHEBI:64074"/>
        <dbReference type="ChEBI" id="CHEBI:64075"/>
        <dbReference type="EC" id="5.1.99.6"/>
    </reaction>
</comment>
<feature type="binding site" evidence="18">
    <location>
        <begin position="140"/>
        <end position="146"/>
    </location>
    <ligand>
        <name>(6S)-NADPHX</name>
        <dbReference type="ChEBI" id="CHEBI:64076"/>
    </ligand>
</feature>
<evidence type="ECO:0000259" key="21">
    <source>
        <dbReference type="PROSITE" id="PS51385"/>
    </source>
</evidence>
<protein>
    <recommendedName>
        <fullName evidence="19">Bifunctional NAD(P)H-hydrate repair enzyme</fullName>
    </recommendedName>
    <alternativeName>
        <fullName evidence="19">Nicotinamide nucleotide repair protein</fullName>
    </alternativeName>
    <domain>
        <recommendedName>
            <fullName evidence="19">ADP-dependent (S)-NAD(P)H-hydrate dehydratase</fullName>
            <ecNumber evidence="19">4.2.1.136</ecNumber>
        </recommendedName>
        <alternativeName>
            <fullName evidence="19">ADP-dependent NAD(P)HX dehydratase</fullName>
        </alternativeName>
    </domain>
    <domain>
        <recommendedName>
            <fullName evidence="19">NAD(P)H-hydrate epimerase</fullName>
            <ecNumber evidence="19">5.1.99.6</ecNumber>
        </recommendedName>
    </domain>
</protein>
<comment type="function">
    <text evidence="14 19">Bifunctional enzyme that catalyzes the epimerization of the S- and R-forms of NAD(P)HX and the dehydration of the S-form of NAD(P)HX at the expense of ADP, which is converted to AMP. This allows the repair of both epimers of NAD(P)HX, a damaged form of NAD(P)H that is a result of enzymatic or heat-dependent hydration.</text>
</comment>
<evidence type="ECO:0000256" key="11">
    <source>
        <dbReference type="ARBA" id="ARBA00023235"/>
    </source>
</evidence>
<accession>A0A7X5KM50</accession>
<evidence type="ECO:0000256" key="8">
    <source>
        <dbReference type="ARBA" id="ARBA00022857"/>
    </source>
</evidence>
<dbReference type="HAMAP" id="MF_01966">
    <property type="entry name" value="NADHX_epimerase"/>
    <property type="match status" value="1"/>
</dbReference>
<dbReference type="GO" id="GO:0046872">
    <property type="term" value="F:metal ion binding"/>
    <property type="evidence" value="ECO:0007669"/>
    <property type="project" value="UniProtKB-UniRule"/>
</dbReference>
<evidence type="ECO:0000313" key="23">
    <source>
        <dbReference type="Proteomes" id="UP000461585"/>
    </source>
</evidence>
<keyword evidence="9 18" id="KW-0630">Potassium</keyword>
<dbReference type="InterPro" id="IPR000631">
    <property type="entry name" value="CARKD"/>
</dbReference>
<comment type="similarity">
    <text evidence="4 19">In the C-terminal section; belongs to the NnrD/CARKD family.</text>
</comment>
<dbReference type="Gene3D" id="3.40.50.10260">
    <property type="entry name" value="YjeF N-terminal domain"/>
    <property type="match status" value="1"/>
</dbReference>
<sequence length="520" mass="54399">MYALDSAQIRALDQETIQVLGLPSVVLMDQAAQAVAHQVMVWADRSRRDRRGTETVVLCGPGNNGGDGFCAARHLFLEGMPVRVFLVGGKDKMTRDARVFHDHALCLGVQVAELEEGGAAWDSLGQALKHADVVVDALFGIGLSRPPGGAFARAIREMNGCGAYRIAVDVPSGVDADTGEVPGICLQADETVTFCMPKKGILFFPGAGMAGKVEVAPIGIPPFLVERLEGKLRVLDGSAGAWLPKRPRDAHKGSCGRVLVVAGSPGMPGAAVLAAKAACRSGAGLVKLFMDRSIRDVVHMSIPEVLGTSYDRAEGLDSGVLQELEEALGWADAVLAGPGLSLDPFAEGLVRQVLEKSRIPVVLDADALTLAARNPDWLRDRKAPVVLTPHVGEMARLSGMSGDDVARRMEATAREYARAQGAVMVLKSARTVVADPRGETCLSLGGNNGMATAGSGDVLAGLVAGLLGQGAEPFGGACLGVHLHGLAGDLARDALGERSLLATDLLSHLPQAMKRISEEM</sequence>
<evidence type="ECO:0000313" key="22">
    <source>
        <dbReference type="EMBL" id="NDL67576.1"/>
    </source>
</evidence>
<evidence type="ECO:0000256" key="7">
    <source>
        <dbReference type="ARBA" id="ARBA00022840"/>
    </source>
</evidence>
<evidence type="ECO:0000256" key="16">
    <source>
        <dbReference type="ARBA" id="ARBA00049209"/>
    </source>
</evidence>
<dbReference type="GO" id="GO:0110051">
    <property type="term" value="P:metabolite repair"/>
    <property type="evidence" value="ECO:0007669"/>
    <property type="project" value="TreeGrafter"/>
</dbReference>
<evidence type="ECO:0000256" key="10">
    <source>
        <dbReference type="ARBA" id="ARBA00023027"/>
    </source>
</evidence>
<evidence type="ECO:0000256" key="3">
    <source>
        <dbReference type="ARBA" id="ARBA00006001"/>
    </source>
</evidence>
<comment type="catalytic activity">
    <reaction evidence="15 17 19">
        <text>(6S)-NADHX + ADP = AMP + phosphate + NADH + H(+)</text>
        <dbReference type="Rhea" id="RHEA:32223"/>
        <dbReference type="ChEBI" id="CHEBI:15378"/>
        <dbReference type="ChEBI" id="CHEBI:43474"/>
        <dbReference type="ChEBI" id="CHEBI:57945"/>
        <dbReference type="ChEBI" id="CHEBI:64074"/>
        <dbReference type="ChEBI" id="CHEBI:456215"/>
        <dbReference type="ChEBI" id="CHEBI:456216"/>
        <dbReference type="EC" id="4.2.1.136"/>
    </reaction>
</comment>
<dbReference type="EC" id="5.1.99.6" evidence="19"/>
<comment type="subunit">
    <text evidence="17">Homotetramer.</text>
</comment>
<keyword evidence="6 17" id="KW-0547">Nucleotide-binding</keyword>
<keyword evidence="11 18" id="KW-0413">Isomerase</keyword>
<keyword evidence="10 17" id="KW-0520">NAD</keyword>
<dbReference type="SUPFAM" id="SSF64153">
    <property type="entry name" value="YjeF N-terminal domain-like"/>
    <property type="match status" value="1"/>
</dbReference>
<dbReference type="NCBIfam" id="TIGR00197">
    <property type="entry name" value="yjeF_nterm"/>
    <property type="match status" value="1"/>
</dbReference>
<evidence type="ECO:0000256" key="14">
    <source>
        <dbReference type="ARBA" id="ARBA00025153"/>
    </source>
</evidence>
<feature type="binding site" evidence="17">
    <location>
        <position position="270"/>
    </location>
    <ligand>
        <name>(6S)-NADPHX</name>
        <dbReference type="ChEBI" id="CHEBI:64076"/>
    </ligand>
</feature>
<comment type="catalytic activity">
    <reaction evidence="16 17 19">
        <text>(6S)-NADPHX + ADP = AMP + phosphate + NADPH + H(+)</text>
        <dbReference type="Rhea" id="RHEA:32235"/>
        <dbReference type="ChEBI" id="CHEBI:15378"/>
        <dbReference type="ChEBI" id="CHEBI:43474"/>
        <dbReference type="ChEBI" id="CHEBI:57783"/>
        <dbReference type="ChEBI" id="CHEBI:64076"/>
        <dbReference type="ChEBI" id="CHEBI:456215"/>
        <dbReference type="ChEBI" id="CHEBI:456216"/>
        <dbReference type="EC" id="4.2.1.136"/>
    </reaction>
</comment>
<dbReference type="AlphaFoldDB" id="A0A7X5KM50"/>
<dbReference type="GO" id="GO:0052855">
    <property type="term" value="F:ADP-dependent NAD(P)H-hydrate dehydratase activity"/>
    <property type="evidence" value="ECO:0007669"/>
    <property type="project" value="UniProtKB-UniRule"/>
</dbReference>
<evidence type="ECO:0000256" key="13">
    <source>
        <dbReference type="ARBA" id="ARBA00023268"/>
    </source>
</evidence>
<comment type="cofactor">
    <cofactor evidence="18 19">
        <name>K(+)</name>
        <dbReference type="ChEBI" id="CHEBI:29103"/>
    </cofactor>
    <text evidence="18 19">Binds 1 potassium ion per subunit.</text>
</comment>
<feature type="binding site" evidence="18">
    <location>
        <position position="172"/>
    </location>
    <ligand>
        <name>K(+)</name>
        <dbReference type="ChEBI" id="CHEBI:29103"/>
    </ligand>
</feature>
<feature type="binding site" evidence="17">
    <location>
        <begin position="427"/>
        <end position="431"/>
    </location>
    <ligand>
        <name>AMP</name>
        <dbReference type="ChEBI" id="CHEBI:456215"/>
    </ligand>
</feature>
<evidence type="ECO:0000256" key="18">
    <source>
        <dbReference type="HAMAP-Rule" id="MF_01966"/>
    </source>
</evidence>
<evidence type="ECO:0000256" key="1">
    <source>
        <dbReference type="ARBA" id="ARBA00000013"/>
    </source>
</evidence>
<feature type="binding site" evidence="17">
    <location>
        <position position="457"/>
    </location>
    <ligand>
        <name>(6S)-NADPHX</name>
        <dbReference type="ChEBI" id="CHEBI:64076"/>
    </ligand>
</feature>
<dbReference type="CDD" id="cd01171">
    <property type="entry name" value="YXKO-related"/>
    <property type="match status" value="1"/>
</dbReference>
<evidence type="ECO:0000256" key="19">
    <source>
        <dbReference type="PIRNR" id="PIRNR017184"/>
    </source>
</evidence>
<dbReference type="Pfam" id="PF01256">
    <property type="entry name" value="Carb_kinase"/>
    <property type="match status" value="1"/>
</dbReference>
<evidence type="ECO:0000256" key="17">
    <source>
        <dbReference type="HAMAP-Rule" id="MF_01965"/>
    </source>
</evidence>
<feature type="binding site" evidence="18">
    <location>
        <begin position="63"/>
        <end position="67"/>
    </location>
    <ligand>
        <name>(6S)-NADPHX</name>
        <dbReference type="ChEBI" id="CHEBI:64076"/>
    </ligand>
</feature>
<dbReference type="InterPro" id="IPR004443">
    <property type="entry name" value="YjeF_N_dom"/>
</dbReference>
<comment type="caution">
    <text evidence="18">Lacks conserved residue(s) required for the propagation of feature annotation.</text>
</comment>
<dbReference type="EC" id="4.2.1.136" evidence="19"/>
<dbReference type="EMBL" id="JAAEEH010000017">
    <property type="protein sequence ID" value="NDL67576.1"/>
    <property type="molecule type" value="Genomic_DNA"/>
</dbReference>
<gene>
    <name evidence="17" type="primary">nnrD</name>
    <name evidence="18" type="synonym">nnrE</name>
    <name evidence="22" type="ORF">GXN74_07435</name>
</gene>
<dbReference type="GO" id="GO:0052856">
    <property type="term" value="F:NAD(P)HX epimerase activity"/>
    <property type="evidence" value="ECO:0007669"/>
    <property type="project" value="UniProtKB-UniRule"/>
</dbReference>
<evidence type="ECO:0000256" key="12">
    <source>
        <dbReference type="ARBA" id="ARBA00023239"/>
    </source>
</evidence>
<dbReference type="Gene3D" id="3.40.1190.20">
    <property type="match status" value="1"/>
</dbReference>
<comment type="caution">
    <text evidence="22">The sequence shown here is derived from an EMBL/GenBank/DDBJ whole genome shotgun (WGS) entry which is preliminary data.</text>
</comment>
<feature type="binding site" evidence="17">
    <location>
        <position position="339"/>
    </location>
    <ligand>
        <name>(6S)-NADPHX</name>
        <dbReference type="ChEBI" id="CHEBI:64076"/>
    </ligand>
</feature>
<dbReference type="NCBIfam" id="TIGR00196">
    <property type="entry name" value="yjeF_cterm"/>
    <property type="match status" value="1"/>
</dbReference>
<feature type="binding site" evidence="17">
    <location>
        <position position="456"/>
    </location>
    <ligand>
        <name>AMP</name>
        <dbReference type="ChEBI" id="CHEBI:456215"/>
    </ligand>
</feature>
<dbReference type="PANTHER" id="PTHR12592:SF0">
    <property type="entry name" value="ATP-DEPENDENT (S)-NAD(P)H-HYDRATE DEHYDRATASE"/>
    <property type="match status" value="1"/>
</dbReference>
<dbReference type="Proteomes" id="UP000461585">
    <property type="component" value="Unassembled WGS sequence"/>
</dbReference>
<feature type="binding site" evidence="18">
    <location>
        <position position="169"/>
    </location>
    <ligand>
        <name>(6S)-NADPHX</name>
        <dbReference type="ChEBI" id="CHEBI:64076"/>
    </ligand>
</feature>
<feature type="domain" description="YjeF N-terminal" evidence="21">
    <location>
        <begin position="9"/>
        <end position="226"/>
    </location>
</feature>
<evidence type="ECO:0000256" key="2">
    <source>
        <dbReference type="ARBA" id="ARBA00000909"/>
    </source>
</evidence>
<organism evidence="22 23">
    <name type="scientific">Anaerotalea alkaliphila</name>
    <dbReference type="NCBI Taxonomy" id="2662126"/>
    <lineage>
        <taxon>Bacteria</taxon>
        <taxon>Bacillati</taxon>
        <taxon>Bacillota</taxon>
        <taxon>Clostridia</taxon>
        <taxon>Eubacteriales</taxon>
        <taxon>Anaerotalea</taxon>
    </lineage>
</organism>
<dbReference type="SUPFAM" id="SSF53613">
    <property type="entry name" value="Ribokinase-like"/>
    <property type="match status" value="1"/>
</dbReference>
<dbReference type="InterPro" id="IPR017953">
    <property type="entry name" value="Carbohydrate_kinase_pred_CS"/>
</dbReference>
<keyword evidence="12 17" id="KW-0456">Lyase</keyword>
<proteinExistence type="inferred from homology"/>
<keyword evidence="13" id="KW-0511">Multifunctional enzyme</keyword>
<comment type="similarity">
    <text evidence="17">Belongs to the NnrD/CARKD family.</text>
</comment>
<feature type="binding site" evidence="17">
    <location>
        <position position="390"/>
    </location>
    <ligand>
        <name>(6S)-NADPHX</name>
        <dbReference type="ChEBI" id="CHEBI:64076"/>
    </ligand>
</feature>
<comment type="cofactor">
    <cofactor evidence="17">
        <name>Mg(2+)</name>
        <dbReference type="ChEBI" id="CHEBI:18420"/>
    </cofactor>
</comment>
<evidence type="ECO:0000256" key="15">
    <source>
        <dbReference type="ARBA" id="ARBA00048238"/>
    </source>
</evidence>
<feature type="binding site" evidence="18">
    <location>
        <position position="136"/>
    </location>
    <ligand>
        <name>K(+)</name>
        <dbReference type="ChEBI" id="CHEBI:29103"/>
    </ligand>
</feature>
<evidence type="ECO:0000259" key="20">
    <source>
        <dbReference type="PROSITE" id="PS51383"/>
    </source>
</evidence>
<dbReference type="PANTHER" id="PTHR12592">
    <property type="entry name" value="ATP-DEPENDENT (S)-NAD(P)H-HYDRATE DEHYDRATASE FAMILY MEMBER"/>
    <property type="match status" value="1"/>
</dbReference>
<dbReference type="InterPro" id="IPR030677">
    <property type="entry name" value="Nnr"/>
</dbReference>
<evidence type="ECO:0000256" key="9">
    <source>
        <dbReference type="ARBA" id="ARBA00022958"/>
    </source>
</evidence>
<comment type="function">
    <text evidence="18">Catalyzes the epimerization of the S- and R-forms of NAD(P)HX, a damaged form of NAD(P)H that is a result of enzymatic or heat-dependent hydration. This is a prerequisite for the S-specific NAD(P)H-hydrate dehydratase to allow the repair of both epimers of NAD(P)HX.</text>
</comment>
<evidence type="ECO:0000256" key="4">
    <source>
        <dbReference type="ARBA" id="ARBA00009524"/>
    </source>
</evidence>
<name>A0A7X5KM50_9FIRM</name>
<dbReference type="HAMAP" id="MF_01965">
    <property type="entry name" value="NADHX_dehydratase"/>
    <property type="match status" value="1"/>
</dbReference>
<comment type="function">
    <text evidence="17">Catalyzes the dehydration of the S-form of NAD(P)HX at the expense of ADP, which is converted to AMP. Together with NAD(P)HX epimerase, which catalyzes the epimerization of the S- and R-forms, the enzyme allows the repair of both epimers of NAD(P)HX, a damaged form of NAD(P)H that is a result of enzymatic or heat-dependent hydration.</text>
</comment>
<dbReference type="PROSITE" id="PS01050">
    <property type="entry name" value="YJEF_C_2"/>
    <property type="match status" value="1"/>
</dbReference>
<dbReference type="RefSeq" id="WP_162370305.1">
    <property type="nucleotide sequence ID" value="NZ_JAAEEH010000017.1"/>
</dbReference>